<evidence type="ECO:0000256" key="9">
    <source>
        <dbReference type="SAM" id="MobiDB-lite"/>
    </source>
</evidence>
<evidence type="ECO:0000313" key="12">
    <source>
        <dbReference type="Proteomes" id="UP000283530"/>
    </source>
</evidence>
<feature type="region of interest" description="Disordered" evidence="9">
    <location>
        <begin position="1"/>
        <end position="79"/>
    </location>
</feature>
<feature type="transmembrane region" description="Helical" evidence="8">
    <location>
        <begin position="277"/>
        <end position="296"/>
    </location>
</feature>
<comment type="similarity">
    <text evidence="2 8">Belongs to the Casparian strip membrane proteins (CASP) family.</text>
</comment>
<dbReference type="Pfam" id="PF04535">
    <property type="entry name" value="CASP_dom"/>
    <property type="match status" value="2"/>
</dbReference>
<evidence type="ECO:0000256" key="3">
    <source>
        <dbReference type="ARBA" id="ARBA00011489"/>
    </source>
</evidence>
<evidence type="ECO:0000256" key="1">
    <source>
        <dbReference type="ARBA" id="ARBA00004651"/>
    </source>
</evidence>
<dbReference type="GO" id="GO:0005886">
    <property type="term" value="C:plasma membrane"/>
    <property type="evidence" value="ECO:0007669"/>
    <property type="project" value="UniProtKB-SubCell"/>
</dbReference>
<feature type="compositionally biased region" description="Basic and acidic residues" evidence="9">
    <location>
        <begin position="14"/>
        <end position="63"/>
    </location>
</feature>
<comment type="subunit">
    <text evidence="3 8">Homodimer and heterodimers.</text>
</comment>
<proteinExistence type="inferred from homology"/>
<sequence>MDFTKQLPPPEDPPENRSPEYRSPENQSPEDRSPEKRSPENRPPENRRPENRTPDKRSPEKRTPKNQSLAKPPNPEALYRPIGEIPALLPPPIDGLSDQKETPAVVVIRDEMVPATKTEDGMVGGGGGRTRPEELPPVVVVNRSVRKETAVAQKVEEVGSGRYRLSSIQRRSRREAMIWKASLGFRVLGLMFCLVSFAVMAADKTQGWAGDSFDRYKEYRYCISITVIGFVYSGFQAFIQAQLLVNGKQFIQHPIRFYFDFSMDQASSGYVLKRIHCALFGSSNFSCAVILAYLLMSASSSAATRTDNWVLNWGEDEFTKMASASIGMSFLAFFAFAFSCLISGYNLCNRNS</sequence>
<evidence type="ECO:0000256" key="8">
    <source>
        <dbReference type="RuleBase" id="RU361233"/>
    </source>
</evidence>
<reference evidence="11 12" key="1">
    <citation type="journal article" date="2019" name="Nat. Plants">
        <title>Stout camphor tree genome fills gaps in understanding of flowering plant genome evolution.</title>
        <authorList>
            <person name="Chaw S.M."/>
            <person name="Liu Y.C."/>
            <person name="Wu Y.W."/>
            <person name="Wang H.Y."/>
            <person name="Lin C.I."/>
            <person name="Wu C.S."/>
            <person name="Ke H.M."/>
            <person name="Chang L.Y."/>
            <person name="Hsu C.Y."/>
            <person name="Yang H.T."/>
            <person name="Sudianto E."/>
            <person name="Hsu M.H."/>
            <person name="Wu K.P."/>
            <person name="Wang L.N."/>
            <person name="Leebens-Mack J.H."/>
            <person name="Tsai I.J."/>
        </authorList>
    </citation>
    <scope>NUCLEOTIDE SEQUENCE [LARGE SCALE GENOMIC DNA]</scope>
    <source>
        <strain evidence="12">cv. Chaw 1501</strain>
        <tissue evidence="11">Young leaves</tissue>
    </source>
</reference>
<keyword evidence="7 8" id="KW-0472">Membrane</keyword>
<evidence type="ECO:0000313" key="11">
    <source>
        <dbReference type="EMBL" id="RWR82005.1"/>
    </source>
</evidence>
<keyword evidence="12" id="KW-1185">Reference proteome</keyword>
<dbReference type="PANTHER" id="PTHR33573">
    <property type="entry name" value="CASP-LIKE PROTEIN 4A4"/>
    <property type="match status" value="1"/>
</dbReference>
<dbReference type="Proteomes" id="UP000283530">
    <property type="component" value="Unassembled WGS sequence"/>
</dbReference>
<feature type="transmembrane region" description="Helical" evidence="8">
    <location>
        <begin position="326"/>
        <end position="348"/>
    </location>
</feature>
<dbReference type="PANTHER" id="PTHR33573:SF50">
    <property type="entry name" value="CASP-LIKE PROTEIN 4A3"/>
    <property type="match status" value="1"/>
</dbReference>
<evidence type="ECO:0000256" key="6">
    <source>
        <dbReference type="ARBA" id="ARBA00022989"/>
    </source>
</evidence>
<comment type="subcellular location">
    <subcellularLocation>
        <location evidence="1 8">Cell membrane</location>
        <topology evidence="1 8">Multi-pass membrane protein</topology>
    </subcellularLocation>
</comment>
<dbReference type="STRING" id="337451.A0A3S3ME88"/>
<evidence type="ECO:0000259" key="10">
    <source>
        <dbReference type="Pfam" id="PF04535"/>
    </source>
</evidence>
<evidence type="ECO:0000256" key="2">
    <source>
        <dbReference type="ARBA" id="ARBA00007651"/>
    </source>
</evidence>
<dbReference type="InterPro" id="IPR006702">
    <property type="entry name" value="CASP_dom"/>
</dbReference>
<comment type="caution">
    <text evidence="11">The sequence shown here is derived from an EMBL/GenBank/DDBJ whole genome shotgun (WGS) entry which is preliminary data.</text>
</comment>
<feature type="domain" description="Casparian strip membrane protein" evidence="10">
    <location>
        <begin position="284"/>
        <end position="335"/>
    </location>
</feature>
<gene>
    <name evidence="11" type="ORF">CKAN_01071200</name>
</gene>
<feature type="domain" description="Casparian strip membrane protein" evidence="10">
    <location>
        <begin position="178"/>
        <end position="268"/>
    </location>
</feature>
<evidence type="ECO:0000256" key="7">
    <source>
        <dbReference type="ARBA" id="ARBA00023136"/>
    </source>
</evidence>
<feature type="transmembrane region" description="Helical" evidence="8">
    <location>
        <begin position="219"/>
        <end position="239"/>
    </location>
</feature>
<keyword evidence="5 8" id="KW-0812">Transmembrane</keyword>
<keyword evidence="6 8" id="KW-1133">Transmembrane helix</keyword>
<dbReference type="OrthoDB" id="672180at2759"/>
<organism evidence="11 12">
    <name type="scientific">Cinnamomum micranthum f. kanehirae</name>
    <dbReference type="NCBI Taxonomy" id="337451"/>
    <lineage>
        <taxon>Eukaryota</taxon>
        <taxon>Viridiplantae</taxon>
        <taxon>Streptophyta</taxon>
        <taxon>Embryophyta</taxon>
        <taxon>Tracheophyta</taxon>
        <taxon>Spermatophyta</taxon>
        <taxon>Magnoliopsida</taxon>
        <taxon>Magnoliidae</taxon>
        <taxon>Laurales</taxon>
        <taxon>Lauraceae</taxon>
        <taxon>Cinnamomum</taxon>
    </lineage>
</organism>
<keyword evidence="4 8" id="KW-1003">Cell membrane</keyword>
<feature type="transmembrane region" description="Helical" evidence="8">
    <location>
        <begin position="177"/>
        <end position="199"/>
    </location>
</feature>
<accession>A0A3S3ME88</accession>
<evidence type="ECO:0000256" key="5">
    <source>
        <dbReference type="ARBA" id="ARBA00022692"/>
    </source>
</evidence>
<protein>
    <recommendedName>
        <fullName evidence="8">CASP-like protein</fullName>
    </recommendedName>
</protein>
<dbReference type="AlphaFoldDB" id="A0A3S3ME88"/>
<name>A0A3S3ME88_9MAGN</name>
<dbReference type="EMBL" id="QPKB01000004">
    <property type="protein sequence ID" value="RWR82005.1"/>
    <property type="molecule type" value="Genomic_DNA"/>
</dbReference>
<evidence type="ECO:0000256" key="4">
    <source>
        <dbReference type="ARBA" id="ARBA00022475"/>
    </source>
</evidence>